<organism evidence="3 4">
    <name type="scientific">Sphaerotilus sulfidivorans</name>
    <dbReference type="NCBI Taxonomy" id="639200"/>
    <lineage>
        <taxon>Bacteria</taxon>
        <taxon>Pseudomonadati</taxon>
        <taxon>Pseudomonadota</taxon>
        <taxon>Betaproteobacteria</taxon>
        <taxon>Burkholderiales</taxon>
        <taxon>Sphaerotilaceae</taxon>
        <taxon>Sphaerotilus</taxon>
    </lineage>
</organism>
<dbReference type="PANTHER" id="PTHR30537:SF5">
    <property type="entry name" value="HTH-TYPE TRANSCRIPTIONAL ACTIVATOR TTDR-RELATED"/>
    <property type="match status" value="1"/>
</dbReference>
<dbReference type="EMBL" id="JBEPLS010000015">
    <property type="protein sequence ID" value="MET3605331.1"/>
    <property type="molecule type" value="Genomic_DNA"/>
</dbReference>
<dbReference type="Pfam" id="PF00126">
    <property type="entry name" value="HTH_1"/>
    <property type="match status" value="1"/>
</dbReference>
<dbReference type="PRINTS" id="PR00039">
    <property type="entry name" value="HTHLYSR"/>
</dbReference>
<keyword evidence="4" id="KW-1185">Reference proteome</keyword>
<reference evidence="3 4" key="1">
    <citation type="submission" date="2024-06" db="EMBL/GenBank/DDBJ databases">
        <title>Genomic Encyclopedia of Type Strains, Phase IV (KMG-IV): sequencing the most valuable type-strain genomes for metagenomic binning, comparative biology and taxonomic classification.</title>
        <authorList>
            <person name="Goeker M."/>
        </authorList>
    </citation>
    <scope>NUCLEOTIDE SEQUENCE [LARGE SCALE GENOMIC DNA]</scope>
    <source>
        <strain evidence="3 4">D-501</strain>
    </source>
</reference>
<dbReference type="Proteomes" id="UP001549111">
    <property type="component" value="Unassembled WGS sequence"/>
</dbReference>
<feature type="domain" description="HTH lysR-type" evidence="2">
    <location>
        <begin position="8"/>
        <end position="65"/>
    </location>
</feature>
<protein>
    <submittedName>
        <fullName evidence="3">DNA-binding transcriptional LysR family regulator</fullName>
    </submittedName>
</protein>
<keyword evidence="3" id="KW-0238">DNA-binding</keyword>
<proteinExistence type="inferred from homology"/>
<dbReference type="Gene3D" id="1.10.10.10">
    <property type="entry name" value="Winged helix-like DNA-binding domain superfamily/Winged helix DNA-binding domain"/>
    <property type="match status" value="1"/>
</dbReference>
<dbReference type="SUPFAM" id="SSF46785">
    <property type="entry name" value="Winged helix' DNA-binding domain"/>
    <property type="match status" value="1"/>
</dbReference>
<accession>A0ABV2IR15</accession>
<evidence type="ECO:0000256" key="1">
    <source>
        <dbReference type="ARBA" id="ARBA00009437"/>
    </source>
</evidence>
<dbReference type="GO" id="GO:0003677">
    <property type="term" value="F:DNA binding"/>
    <property type="evidence" value="ECO:0007669"/>
    <property type="project" value="UniProtKB-KW"/>
</dbReference>
<dbReference type="PROSITE" id="PS50931">
    <property type="entry name" value="HTH_LYSR"/>
    <property type="match status" value="1"/>
</dbReference>
<sequence>MTTSPATPHPDDLRLFLTVVRRGGFSAAAAELGLSTAGVSKRVRLLEAQLGATLLHRTTRRIGLTPQGEQLCLRAQPLLDAMDDLVG</sequence>
<dbReference type="InterPro" id="IPR036390">
    <property type="entry name" value="WH_DNA-bd_sf"/>
</dbReference>
<comment type="caution">
    <text evidence="3">The sequence shown here is derived from an EMBL/GenBank/DDBJ whole genome shotgun (WGS) entry which is preliminary data.</text>
</comment>
<evidence type="ECO:0000259" key="2">
    <source>
        <dbReference type="PROSITE" id="PS50931"/>
    </source>
</evidence>
<dbReference type="InterPro" id="IPR058163">
    <property type="entry name" value="LysR-type_TF_proteobact-type"/>
</dbReference>
<evidence type="ECO:0000313" key="3">
    <source>
        <dbReference type="EMBL" id="MET3605331.1"/>
    </source>
</evidence>
<comment type="similarity">
    <text evidence="1">Belongs to the LysR transcriptional regulatory family.</text>
</comment>
<name>A0ABV2IR15_9BURK</name>
<dbReference type="InterPro" id="IPR000847">
    <property type="entry name" value="LysR_HTH_N"/>
</dbReference>
<gene>
    <name evidence="3" type="ORF">ABIC99_003160</name>
</gene>
<evidence type="ECO:0000313" key="4">
    <source>
        <dbReference type="Proteomes" id="UP001549111"/>
    </source>
</evidence>
<dbReference type="PANTHER" id="PTHR30537">
    <property type="entry name" value="HTH-TYPE TRANSCRIPTIONAL REGULATOR"/>
    <property type="match status" value="1"/>
</dbReference>
<dbReference type="InterPro" id="IPR036388">
    <property type="entry name" value="WH-like_DNA-bd_sf"/>
</dbReference>